<reference evidence="2 3" key="1">
    <citation type="submission" date="2021-06" db="EMBL/GenBank/DDBJ databases">
        <title>Caerostris extrusa draft genome.</title>
        <authorList>
            <person name="Kono N."/>
            <person name="Arakawa K."/>
        </authorList>
    </citation>
    <scope>NUCLEOTIDE SEQUENCE [LARGE SCALE GENOMIC DNA]</scope>
</reference>
<evidence type="ECO:0000256" key="1">
    <source>
        <dbReference type="SAM" id="MobiDB-lite"/>
    </source>
</evidence>
<sequence length="212" mass="25055">MHDIFCNSRVAKVNIRDEQVIMHYWKREREKKNNNNRKKRKRRFRNAGNKANILHKTQTSGDASATTEALNRRSIDGTFEFRTFVAFERRLTGSELVSPDSSSERKHVTSTFWQITVCLTKEENVSLKIFSFLIQEDKFEWKSCLEHSWCTVLKRILCEIIPCLFLRFGGEGEKNKEKARQFQESPPFRYRSHFLPVTQHHVMVYSSEKGAF</sequence>
<protein>
    <submittedName>
        <fullName evidence="2">Uncharacterized protein</fullName>
    </submittedName>
</protein>
<name>A0AAV4W5P2_CAEEX</name>
<organism evidence="2 3">
    <name type="scientific">Caerostris extrusa</name>
    <name type="common">Bark spider</name>
    <name type="synonym">Caerostris bankana</name>
    <dbReference type="NCBI Taxonomy" id="172846"/>
    <lineage>
        <taxon>Eukaryota</taxon>
        <taxon>Metazoa</taxon>
        <taxon>Ecdysozoa</taxon>
        <taxon>Arthropoda</taxon>
        <taxon>Chelicerata</taxon>
        <taxon>Arachnida</taxon>
        <taxon>Araneae</taxon>
        <taxon>Araneomorphae</taxon>
        <taxon>Entelegynae</taxon>
        <taxon>Araneoidea</taxon>
        <taxon>Araneidae</taxon>
        <taxon>Caerostris</taxon>
    </lineage>
</organism>
<dbReference type="EMBL" id="BPLR01015664">
    <property type="protein sequence ID" value="GIY77708.1"/>
    <property type="molecule type" value="Genomic_DNA"/>
</dbReference>
<gene>
    <name evidence="2" type="ORF">CEXT_72701</name>
</gene>
<keyword evidence="3" id="KW-1185">Reference proteome</keyword>
<evidence type="ECO:0000313" key="2">
    <source>
        <dbReference type="EMBL" id="GIY77708.1"/>
    </source>
</evidence>
<accession>A0AAV4W5P2</accession>
<proteinExistence type="predicted"/>
<evidence type="ECO:0000313" key="3">
    <source>
        <dbReference type="Proteomes" id="UP001054945"/>
    </source>
</evidence>
<comment type="caution">
    <text evidence="2">The sequence shown here is derived from an EMBL/GenBank/DDBJ whole genome shotgun (WGS) entry which is preliminary data.</text>
</comment>
<dbReference type="Proteomes" id="UP001054945">
    <property type="component" value="Unassembled WGS sequence"/>
</dbReference>
<feature type="compositionally biased region" description="Basic residues" evidence="1">
    <location>
        <begin position="34"/>
        <end position="45"/>
    </location>
</feature>
<dbReference type="AlphaFoldDB" id="A0AAV4W5P2"/>
<feature type="region of interest" description="Disordered" evidence="1">
    <location>
        <begin position="28"/>
        <end position="51"/>
    </location>
</feature>